<dbReference type="EMBL" id="AP022324">
    <property type="protein sequence ID" value="BBU44953.1"/>
    <property type="molecule type" value="Genomic_DNA"/>
</dbReference>
<feature type="transmembrane region" description="Helical" evidence="1">
    <location>
        <begin position="29"/>
        <end position="50"/>
    </location>
</feature>
<evidence type="ECO:0000313" key="2">
    <source>
        <dbReference type="EMBL" id="BBU44953.1"/>
    </source>
</evidence>
<dbReference type="RefSeq" id="WP_156510895.1">
    <property type="nucleotide sequence ID" value="NZ_AP022324.1"/>
</dbReference>
<accession>A0A7U6M338</accession>
<evidence type="ECO:0000256" key="1">
    <source>
        <dbReference type="SAM" id="Phobius"/>
    </source>
</evidence>
<reference evidence="2 3" key="1">
    <citation type="submission" date="2020-01" db="EMBL/GenBank/DDBJ databases">
        <title>Complete Genome Sequence of Pseudomonas putida Strain TS312, Harboring the HdtS type N-acyl-homoserine Lactone Synthase, Isolated from a Paper Mill.</title>
        <authorList>
            <person name="Hosoe A."/>
            <person name="Suenaga T."/>
            <person name="Sugi T."/>
            <person name="Izumi T."/>
            <person name="Nagai N."/>
            <person name="Terada A."/>
        </authorList>
    </citation>
    <scope>NUCLEOTIDE SEQUENCE [LARGE SCALE GENOMIC DNA]</scope>
    <source>
        <strain evidence="2 3">TS312</strain>
    </source>
</reference>
<proteinExistence type="predicted"/>
<name>A0A7U6M338_PSEPU</name>
<protein>
    <submittedName>
        <fullName evidence="2">Uncharacterized protein</fullName>
    </submittedName>
</protein>
<sequence length="305" mass="33981">MASWEPVHGVFTASPSWLPAMDFWDKFDWFPFIMTAAAAFITALVGAKVGASAAQKIAKKAKRIDELTAEIRAVNTGITIGMAILNAALSSKSQYIKPVKVRYEAEREKFHAAVKAGTGEAVLVIDRLKFLHVSMPTGDLQQLVMHKISSSGLALRAALALMDSDTRLGEAINHRNNLLDRFSKEDLPPGFSLADLYFGTAVAGGHNKEYRSTLDAVCSYNDEVIFFSLKLCKDLEAHGQVLVKEIKQLSDEPVGIITVNEEAAYRTGLVPSTKEFENWLGGYKEVHAPRPPRKWWHWRRKKWHS</sequence>
<evidence type="ECO:0000313" key="3">
    <source>
        <dbReference type="Proteomes" id="UP000464661"/>
    </source>
</evidence>
<dbReference type="Proteomes" id="UP000464661">
    <property type="component" value="Chromosome"/>
</dbReference>
<dbReference type="AlphaFoldDB" id="A0A7U6M338"/>
<keyword evidence="1" id="KW-0812">Transmembrane</keyword>
<keyword evidence="1" id="KW-0472">Membrane</keyword>
<gene>
    <name evidence="2" type="ORF">PPTS312_28680</name>
</gene>
<keyword evidence="1" id="KW-1133">Transmembrane helix</keyword>
<organism evidence="2 3">
    <name type="scientific">Pseudomonas putida</name>
    <name type="common">Arthrobacter siderocapsulatus</name>
    <dbReference type="NCBI Taxonomy" id="303"/>
    <lineage>
        <taxon>Bacteria</taxon>
        <taxon>Pseudomonadati</taxon>
        <taxon>Pseudomonadota</taxon>
        <taxon>Gammaproteobacteria</taxon>
        <taxon>Pseudomonadales</taxon>
        <taxon>Pseudomonadaceae</taxon>
        <taxon>Pseudomonas</taxon>
    </lineage>
</organism>
<feature type="transmembrane region" description="Helical" evidence="1">
    <location>
        <begin position="71"/>
        <end position="89"/>
    </location>
</feature>